<proteinExistence type="predicted"/>
<sequence length="173" mass="18907">MNPNRARVHAPGDSHSGFGICPQECNSDNDCDGTSNAAPMAVDICVWNQSQIGVPKLGFCPSPHPMKCEECFNDRQCGRRQLCCLNNCNVQTCMKPFRGKCPDLPLATCEDECTEDCNCPKNLKCCYNKCERRKTCIEPGAVPNPGACPPPGPVFPFARVRMSAMETMSVARA</sequence>
<dbReference type="GO" id="GO:0005576">
    <property type="term" value="C:extracellular region"/>
    <property type="evidence" value="ECO:0007669"/>
    <property type="project" value="InterPro"/>
</dbReference>
<name>A0AAW0MJK4_9GOBI</name>
<dbReference type="Gene3D" id="4.10.75.10">
    <property type="entry name" value="Elafin-like"/>
    <property type="match status" value="2"/>
</dbReference>
<dbReference type="SUPFAM" id="SSF57256">
    <property type="entry name" value="Elafin-like"/>
    <property type="match status" value="1"/>
</dbReference>
<dbReference type="GO" id="GO:0030414">
    <property type="term" value="F:peptidase inhibitor activity"/>
    <property type="evidence" value="ECO:0007669"/>
    <property type="project" value="InterPro"/>
</dbReference>
<comment type="caution">
    <text evidence="2">The sequence shown here is derived from an EMBL/GenBank/DDBJ whole genome shotgun (WGS) entry which is preliminary data.</text>
</comment>
<evidence type="ECO:0000313" key="2">
    <source>
        <dbReference type="EMBL" id="KAK7878626.1"/>
    </source>
</evidence>
<dbReference type="AlphaFoldDB" id="A0AAW0MJK4"/>
<evidence type="ECO:0000259" key="1">
    <source>
        <dbReference type="PROSITE" id="PS51390"/>
    </source>
</evidence>
<gene>
    <name evidence="2" type="ORF">WMY93_030462</name>
</gene>
<keyword evidence="3" id="KW-1185">Reference proteome</keyword>
<accession>A0AAW0MJK4</accession>
<dbReference type="InterPro" id="IPR008197">
    <property type="entry name" value="WAP_dom"/>
</dbReference>
<protein>
    <recommendedName>
        <fullName evidence="1">WAP domain-containing protein</fullName>
    </recommendedName>
</protein>
<organism evidence="2 3">
    <name type="scientific">Mugilogobius chulae</name>
    <name type="common">yellowstripe goby</name>
    <dbReference type="NCBI Taxonomy" id="88201"/>
    <lineage>
        <taxon>Eukaryota</taxon>
        <taxon>Metazoa</taxon>
        <taxon>Chordata</taxon>
        <taxon>Craniata</taxon>
        <taxon>Vertebrata</taxon>
        <taxon>Euteleostomi</taxon>
        <taxon>Actinopterygii</taxon>
        <taxon>Neopterygii</taxon>
        <taxon>Teleostei</taxon>
        <taxon>Neoteleostei</taxon>
        <taxon>Acanthomorphata</taxon>
        <taxon>Gobiaria</taxon>
        <taxon>Gobiiformes</taxon>
        <taxon>Gobioidei</taxon>
        <taxon>Gobiidae</taxon>
        <taxon>Gobionellinae</taxon>
        <taxon>Mugilogobius</taxon>
    </lineage>
</organism>
<evidence type="ECO:0000313" key="3">
    <source>
        <dbReference type="Proteomes" id="UP001460270"/>
    </source>
</evidence>
<dbReference type="Pfam" id="PF00095">
    <property type="entry name" value="WAP"/>
    <property type="match status" value="2"/>
</dbReference>
<reference evidence="3" key="1">
    <citation type="submission" date="2024-04" db="EMBL/GenBank/DDBJ databases">
        <title>Salinicola lusitanus LLJ914,a marine bacterium isolated from the Okinawa Trough.</title>
        <authorList>
            <person name="Li J."/>
        </authorList>
    </citation>
    <scope>NUCLEOTIDE SEQUENCE [LARGE SCALE GENOMIC DNA]</scope>
</reference>
<dbReference type="Proteomes" id="UP001460270">
    <property type="component" value="Unassembled WGS sequence"/>
</dbReference>
<feature type="domain" description="WAP" evidence="1">
    <location>
        <begin position="94"/>
        <end position="140"/>
    </location>
</feature>
<dbReference type="InterPro" id="IPR036645">
    <property type="entry name" value="Elafin-like_sf"/>
</dbReference>
<dbReference type="PROSITE" id="PS51390">
    <property type="entry name" value="WAP"/>
    <property type="match status" value="1"/>
</dbReference>
<dbReference type="EMBL" id="JBBPFD010000491">
    <property type="protein sequence ID" value="KAK7878626.1"/>
    <property type="molecule type" value="Genomic_DNA"/>
</dbReference>